<dbReference type="EMBL" id="CAJNOW010000016">
    <property type="protein sequence ID" value="CAF1207591.1"/>
    <property type="molecule type" value="Genomic_DNA"/>
</dbReference>
<accession>A0A815ZK92</accession>
<dbReference type="EMBL" id="CAJNOV010016174">
    <property type="protein sequence ID" value="CAF1585783.1"/>
    <property type="molecule type" value="Genomic_DNA"/>
</dbReference>
<comment type="caution">
    <text evidence="2">The sequence shown here is derived from an EMBL/GenBank/DDBJ whole genome shotgun (WGS) entry which is preliminary data.</text>
</comment>
<dbReference type="OrthoDB" id="10004670at2759"/>
<dbReference type="Proteomes" id="UP000663855">
    <property type="component" value="Unassembled WGS sequence"/>
</dbReference>
<protein>
    <recommendedName>
        <fullName evidence="4">F-box domain-containing protein</fullName>
    </recommendedName>
</protein>
<evidence type="ECO:0000313" key="3">
    <source>
        <dbReference type="Proteomes" id="UP000663855"/>
    </source>
</evidence>
<evidence type="ECO:0000313" key="2">
    <source>
        <dbReference type="EMBL" id="CAF1585783.1"/>
    </source>
</evidence>
<evidence type="ECO:0000313" key="1">
    <source>
        <dbReference type="EMBL" id="CAF1207591.1"/>
    </source>
</evidence>
<gene>
    <name evidence="2" type="ORF">CJN711_LOCUS33471</name>
    <name evidence="1" type="ORF">KQP761_LOCUS165</name>
</gene>
<sequence>MHQSTNDILALCDEILLAILNRLNSIDVLYSIIGVNERLDRLARDISFTRSIDLVTILSNEDNPSKTSSILNRFCFDILPRIQHNIECLTLDPLSIDRVLRIGNYPKLDQLTLVNLPPLLMSRIFDDESSIIHRFKNNITHLSVTMNEVSTCDFIQNLVVNVVNTIFIIFTNLTCLHFGLQDACLYSPTLLIDFLPTTRFSSNVVHLNISVCDLDDCLYLLDGRLSQLQTFIVEVYMISKTSMLLNNMETVSKLKCFSLSSFLFTTEYDSQIVPLLHQMSQLENLTLSLLVCDRASFIDGTHLINDIASKMSYLNAFIFNITTTGTTMDEELYPTSDEVSRVLIQAGYNVECYIDCSQLGLGSCHIYSLPFTMERMDTFVDNFPDGVFLTVRHLFVHDLFRPFEHDFFIQISQSCPLLHKLTISNSNAQQKKFMHQQNEHEQTSSIVQFSHLMILDLSMASLDYAEQFLFDFNTHLPCLNTLLINYYILVNATQYFTNNPARATCSKLQRIICEEKPKMYPENFCAYFPLLKKIKTSS</sequence>
<organism evidence="2 3">
    <name type="scientific">Rotaria magnacalcarata</name>
    <dbReference type="NCBI Taxonomy" id="392030"/>
    <lineage>
        <taxon>Eukaryota</taxon>
        <taxon>Metazoa</taxon>
        <taxon>Spiralia</taxon>
        <taxon>Gnathifera</taxon>
        <taxon>Rotifera</taxon>
        <taxon>Eurotatoria</taxon>
        <taxon>Bdelloidea</taxon>
        <taxon>Philodinida</taxon>
        <taxon>Philodinidae</taxon>
        <taxon>Rotaria</taxon>
    </lineage>
</organism>
<proteinExistence type="predicted"/>
<name>A0A815ZK92_9BILA</name>
<dbReference type="Proteomes" id="UP000663834">
    <property type="component" value="Unassembled WGS sequence"/>
</dbReference>
<reference evidence="2" key="1">
    <citation type="submission" date="2021-02" db="EMBL/GenBank/DDBJ databases">
        <authorList>
            <person name="Nowell W R."/>
        </authorList>
    </citation>
    <scope>NUCLEOTIDE SEQUENCE</scope>
</reference>
<evidence type="ECO:0008006" key="4">
    <source>
        <dbReference type="Google" id="ProtNLM"/>
    </source>
</evidence>
<dbReference type="AlphaFoldDB" id="A0A815ZK92"/>